<keyword evidence="1" id="KW-0677">Repeat</keyword>
<dbReference type="InterPro" id="IPR035979">
    <property type="entry name" value="RBD_domain_sf"/>
</dbReference>
<evidence type="ECO:0000256" key="3">
    <source>
        <dbReference type="PROSITE-ProRule" id="PRU00176"/>
    </source>
</evidence>
<feature type="compositionally biased region" description="Basic and acidic residues" evidence="4">
    <location>
        <begin position="684"/>
        <end position="700"/>
    </location>
</feature>
<dbReference type="Proteomes" id="UP001314205">
    <property type="component" value="Unassembled WGS sequence"/>
</dbReference>
<dbReference type="InterPro" id="IPR031961">
    <property type="entry name" value="DUF4780"/>
</dbReference>
<keyword evidence="2 3" id="KW-0694">RNA-binding</keyword>
<evidence type="ECO:0000256" key="1">
    <source>
        <dbReference type="ARBA" id="ARBA00022737"/>
    </source>
</evidence>
<dbReference type="SUPFAM" id="SSF54928">
    <property type="entry name" value="RNA-binding domain, RBD"/>
    <property type="match status" value="1"/>
</dbReference>
<reference evidence="6 7" key="1">
    <citation type="submission" date="2023-11" db="EMBL/GenBank/DDBJ databases">
        <authorList>
            <person name="Hedman E."/>
            <person name="Englund M."/>
            <person name="Stromberg M."/>
            <person name="Nyberg Akerstrom W."/>
            <person name="Nylinder S."/>
            <person name="Jareborg N."/>
            <person name="Kallberg Y."/>
            <person name="Kronander E."/>
        </authorList>
    </citation>
    <scope>NUCLEOTIDE SEQUENCE [LARGE SCALE GENOMIC DNA]</scope>
</reference>
<evidence type="ECO:0000256" key="2">
    <source>
        <dbReference type="ARBA" id="ARBA00022884"/>
    </source>
</evidence>
<keyword evidence="7" id="KW-1185">Reference proteome</keyword>
<dbReference type="Pfam" id="PF16012">
    <property type="entry name" value="DUF4780"/>
    <property type="match status" value="3"/>
</dbReference>
<dbReference type="Gene3D" id="3.30.70.330">
    <property type="match status" value="1"/>
</dbReference>
<evidence type="ECO:0000313" key="7">
    <source>
        <dbReference type="Proteomes" id="UP001314205"/>
    </source>
</evidence>
<protein>
    <recommendedName>
        <fullName evidence="5">RRM domain-containing protein</fullName>
    </recommendedName>
</protein>
<evidence type="ECO:0000259" key="5">
    <source>
        <dbReference type="PROSITE" id="PS50102"/>
    </source>
</evidence>
<evidence type="ECO:0000313" key="6">
    <source>
        <dbReference type="EMBL" id="CAK1592071.1"/>
    </source>
</evidence>
<dbReference type="SMART" id="SM00360">
    <property type="entry name" value="RRM"/>
    <property type="match status" value="1"/>
</dbReference>
<dbReference type="InterPro" id="IPR000504">
    <property type="entry name" value="RRM_dom"/>
</dbReference>
<feature type="region of interest" description="Disordered" evidence="4">
    <location>
        <begin position="683"/>
        <end position="713"/>
    </location>
</feature>
<organism evidence="6 7">
    <name type="scientific">Parnassius mnemosyne</name>
    <name type="common">clouded apollo</name>
    <dbReference type="NCBI Taxonomy" id="213953"/>
    <lineage>
        <taxon>Eukaryota</taxon>
        <taxon>Metazoa</taxon>
        <taxon>Ecdysozoa</taxon>
        <taxon>Arthropoda</taxon>
        <taxon>Hexapoda</taxon>
        <taxon>Insecta</taxon>
        <taxon>Pterygota</taxon>
        <taxon>Neoptera</taxon>
        <taxon>Endopterygota</taxon>
        <taxon>Lepidoptera</taxon>
        <taxon>Glossata</taxon>
        <taxon>Ditrysia</taxon>
        <taxon>Papilionoidea</taxon>
        <taxon>Papilionidae</taxon>
        <taxon>Parnassiinae</taxon>
        <taxon>Parnassini</taxon>
        <taxon>Parnassius</taxon>
        <taxon>Driopa</taxon>
    </lineage>
</organism>
<dbReference type="GO" id="GO:0003723">
    <property type="term" value="F:RNA binding"/>
    <property type="evidence" value="ECO:0007669"/>
    <property type="project" value="UniProtKB-UniRule"/>
</dbReference>
<dbReference type="PANTHER" id="PTHR24012">
    <property type="entry name" value="RNA BINDING PROTEIN"/>
    <property type="match status" value="1"/>
</dbReference>
<gene>
    <name evidence="6" type="ORF">PARMNEM_LOCUS12129</name>
</gene>
<name>A0AAV1LA09_9NEOP</name>
<dbReference type="EMBL" id="CAVLGL010000087">
    <property type="protein sequence ID" value="CAK1592071.1"/>
    <property type="molecule type" value="Genomic_DNA"/>
</dbReference>
<evidence type="ECO:0000256" key="4">
    <source>
        <dbReference type="SAM" id="MobiDB-lite"/>
    </source>
</evidence>
<proteinExistence type="predicted"/>
<dbReference type="Pfam" id="PF00076">
    <property type="entry name" value="RRM_1"/>
    <property type="match status" value="1"/>
</dbReference>
<dbReference type="CDD" id="cd00590">
    <property type="entry name" value="RRM_SF"/>
    <property type="match status" value="1"/>
</dbReference>
<feature type="compositionally biased region" description="Polar residues" evidence="4">
    <location>
        <begin position="701"/>
        <end position="713"/>
    </location>
</feature>
<accession>A0AAV1LA09</accession>
<sequence length="1344" mass="154518">MANRTWNNHNQDWDPMRDDYNDSVFEPQYPDDNAGGGVNLDHCRLYITNIPKTLNEEGLRTAFAKYGTLTEAFLSKDTQKRYGLISYETPGEAKLAMMKLNRTEPLKLNVNIAHKKKQAGNTRDTKERRRDTQERRKDTQERDYNQHSRDDSVSVVSRGRNSQKQEDTLNGEGEMEDLVIDDDLGLTDSLDPELHKELVQLRIEQLKLKEEQLQCRQRMIILNQAGKKPIAQGSSNRCILPDGRIVVKNINDRVSEAPETDGFGIGSGDSNGKHCTCSKSWDRSGSSGDDSSSASTCVLCREGSRINRTWEVQDKSDLESNITESRAATKTVDLTSKESKGLTSLDKKSDFTSGSERKECDRESETLYDFKFSDFVSEEGHDETNRLIQLRNTDYLDIVEEHLKIVVALSGYPKSKMRLKHMEQLQRSLTDIIDMQIKAGLLKTVPSFLDYYLNRGAIVFICKDLGTRDWIVRVSDGLEERMNKGLILLNSKVKRICLAMLKIPQSCWPDTALDVFKLLQYFNPTLKTDKWKIYAQKIIDDVECTSFLIDRVSGEIIRGPTFKNVIDYCNMEFELTGYTEIYYESFDLKDDLSSVASRVKLLKEIKSEEVTPRNDSKTNLKTNKEINIIKNKIINALTETKELKNVLDNKKDLENPVQIDTIKKLTDVDYVNEKNETIDLSVKTTDDTSDKENEDAHYDNDQSTSTTTFREKTGSLTASSEDFVEINRTITIDSNRGIAYYRRTNYLHMDNDLKIAITLDGYPQNKLEGTHIRSLKRLFKEHLHKDIKRRRFNNLIIPKFQDVYLSNGAVVYICDSLETKEYLTEILPKFITATRLKLVFKDISELLRYTRVVMRLPKELAHFESKEILSELNAKYPGLKLNNWKFYSDVAGKQKREFGVDPESLDIIKSSTFNFSYKGEAISFRIIDRKGKNVTCSETETKLVDVEDFEAKALWEKICREMYCPINPDIMSTPLTRVRTKHYSNLIADDLKLYVGPSNYPETRVDDDLFFTFKNAMTSVVMDSVRNDKIAIPKIHDMYLFDGVIFVICKDIISKKSIQDHIPAVNSKLHMNFKSTEFRGAVGIVRMVVNTDKDTDEVISILQKQNPRLRTKYWRKISVVRSESKLDVVLQIDRLSAQVITSPDFNEYIDSSAVQFKLGHLQSLIKPKSSLEYLERKYNDTQNNKQLHTLTENSTIDTEIGQGISEKEISHHTTKSKNIILNVKTETEKLDLNCDECPDRDLESHKSVINMMLSSEKNNESYYRMILKIPTNILPEDKDDFNIILDLLEDKNPGLNTELWKISYDPDYPNKGKFTILIDKQSASVIKSKAFDSTIGGEKLKFFF</sequence>
<dbReference type="PROSITE" id="PS50102">
    <property type="entry name" value="RRM"/>
    <property type="match status" value="1"/>
</dbReference>
<feature type="compositionally biased region" description="Basic and acidic residues" evidence="4">
    <location>
        <begin position="123"/>
        <end position="152"/>
    </location>
</feature>
<dbReference type="InterPro" id="IPR012677">
    <property type="entry name" value="Nucleotide-bd_a/b_plait_sf"/>
</dbReference>
<comment type="caution">
    <text evidence="6">The sequence shown here is derived from an EMBL/GenBank/DDBJ whole genome shotgun (WGS) entry which is preliminary data.</text>
</comment>
<feature type="region of interest" description="Disordered" evidence="4">
    <location>
        <begin position="108"/>
        <end position="176"/>
    </location>
</feature>
<feature type="domain" description="RRM" evidence="5">
    <location>
        <begin position="43"/>
        <end position="115"/>
    </location>
</feature>